<sequence>MELFTPCGELRTLTDFNGTIHSPNYPCRYGGPQYCRWTIMPSNSPKAILLSFEDFRLDRDRHCSLNDWLGISTGEYNNDTLLCGHMDRFQLLISSSKVDLSFFARMHRQGDAFSASYHSLQADVIEMEVSSWTMSVQNIESTSLEASWEEFPLNDKYIEYMFLKITEATKGISVLRPVYTHERSRHIENLYSNREYVIQVVIWTGPDIEHDIYSSVNVSVTTKEGGMSSLKAFIVKF</sequence>
<dbReference type="AlphaFoldDB" id="A0A9W9Z5P9"/>
<dbReference type="PANTHER" id="PTHR24251">
    <property type="entry name" value="OVOCHYMASE-RELATED"/>
    <property type="match status" value="1"/>
</dbReference>
<keyword evidence="6" id="KW-1185">Reference proteome</keyword>
<feature type="domain" description="CUB" evidence="4">
    <location>
        <begin position="7"/>
        <end position="120"/>
    </location>
</feature>
<dbReference type="Proteomes" id="UP001163046">
    <property type="component" value="Unassembled WGS sequence"/>
</dbReference>
<reference evidence="5" key="1">
    <citation type="submission" date="2023-01" db="EMBL/GenBank/DDBJ databases">
        <title>Genome assembly of the deep-sea coral Lophelia pertusa.</title>
        <authorList>
            <person name="Herrera S."/>
            <person name="Cordes E."/>
        </authorList>
    </citation>
    <scope>NUCLEOTIDE SEQUENCE</scope>
    <source>
        <strain evidence="5">USNM1676648</strain>
        <tissue evidence="5">Polyp</tissue>
    </source>
</reference>
<name>A0A9W9Z5P9_9CNID</name>
<dbReference type="SUPFAM" id="SSF49265">
    <property type="entry name" value="Fibronectin type III"/>
    <property type="match status" value="1"/>
</dbReference>
<dbReference type="SMART" id="SM00042">
    <property type="entry name" value="CUB"/>
    <property type="match status" value="1"/>
</dbReference>
<keyword evidence="1" id="KW-0677">Repeat</keyword>
<proteinExistence type="predicted"/>
<dbReference type="CDD" id="cd00041">
    <property type="entry name" value="CUB"/>
    <property type="match status" value="1"/>
</dbReference>
<dbReference type="PANTHER" id="PTHR24251:SF30">
    <property type="entry name" value="MEMBRANE FRIZZLED-RELATED PROTEIN"/>
    <property type="match status" value="1"/>
</dbReference>
<dbReference type="Gene3D" id="2.60.120.290">
    <property type="entry name" value="Spermadhesin, CUB domain"/>
    <property type="match status" value="1"/>
</dbReference>
<dbReference type="InterPro" id="IPR000859">
    <property type="entry name" value="CUB_dom"/>
</dbReference>
<evidence type="ECO:0000256" key="1">
    <source>
        <dbReference type="ARBA" id="ARBA00022737"/>
    </source>
</evidence>
<protein>
    <recommendedName>
        <fullName evidence="4">CUB domain-containing protein</fullName>
    </recommendedName>
</protein>
<evidence type="ECO:0000256" key="3">
    <source>
        <dbReference type="PROSITE-ProRule" id="PRU00059"/>
    </source>
</evidence>
<evidence type="ECO:0000313" key="6">
    <source>
        <dbReference type="Proteomes" id="UP001163046"/>
    </source>
</evidence>
<dbReference type="EMBL" id="MU826828">
    <property type="protein sequence ID" value="KAJ7374273.1"/>
    <property type="molecule type" value="Genomic_DNA"/>
</dbReference>
<comment type="caution">
    <text evidence="3">Lacks conserved residue(s) required for the propagation of feature annotation.</text>
</comment>
<comment type="caution">
    <text evidence="5">The sequence shown here is derived from an EMBL/GenBank/DDBJ whole genome shotgun (WGS) entry which is preliminary data.</text>
</comment>
<accession>A0A9W9Z5P9</accession>
<dbReference type="Pfam" id="PF00431">
    <property type="entry name" value="CUB"/>
    <property type="match status" value="1"/>
</dbReference>
<dbReference type="InterPro" id="IPR035914">
    <property type="entry name" value="Sperma_CUB_dom_sf"/>
</dbReference>
<evidence type="ECO:0000256" key="2">
    <source>
        <dbReference type="ARBA" id="ARBA00023157"/>
    </source>
</evidence>
<evidence type="ECO:0000313" key="5">
    <source>
        <dbReference type="EMBL" id="KAJ7374273.1"/>
    </source>
</evidence>
<gene>
    <name evidence="5" type="ORF">OS493_007355</name>
</gene>
<organism evidence="5 6">
    <name type="scientific">Desmophyllum pertusum</name>
    <dbReference type="NCBI Taxonomy" id="174260"/>
    <lineage>
        <taxon>Eukaryota</taxon>
        <taxon>Metazoa</taxon>
        <taxon>Cnidaria</taxon>
        <taxon>Anthozoa</taxon>
        <taxon>Hexacorallia</taxon>
        <taxon>Scleractinia</taxon>
        <taxon>Caryophylliina</taxon>
        <taxon>Caryophylliidae</taxon>
        <taxon>Desmophyllum</taxon>
    </lineage>
</organism>
<dbReference type="PROSITE" id="PS01180">
    <property type="entry name" value="CUB"/>
    <property type="match status" value="1"/>
</dbReference>
<dbReference type="SUPFAM" id="SSF49854">
    <property type="entry name" value="Spermadhesin, CUB domain"/>
    <property type="match status" value="1"/>
</dbReference>
<keyword evidence="2" id="KW-1015">Disulfide bond</keyword>
<dbReference type="InterPro" id="IPR036116">
    <property type="entry name" value="FN3_sf"/>
</dbReference>
<evidence type="ECO:0000259" key="4">
    <source>
        <dbReference type="PROSITE" id="PS01180"/>
    </source>
</evidence>